<name>T2KM25_FORAG</name>
<dbReference type="EMBL" id="HG315671">
    <property type="protein sequence ID" value="CDF79486.1"/>
    <property type="molecule type" value="Genomic_DNA"/>
</dbReference>
<dbReference type="HOGENOM" id="CLU_1890118_0_0_10"/>
<accession>T2KM25</accession>
<protein>
    <submittedName>
        <fullName evidence="1">Uncharacterized protein</fullName>
    </submittedName>
</protein>
<reference evidence="1 2" key="1">
    <citation type="journal article" date="2013" name="Appl. Environ. Microbiol.">
        <title>The genome of the alga-associated marine flavobacterium Formosa agariphila KMM 3901T reveals a broad potential for degradation of algal polysaccharides.</title>
        <authorList>
            <person name="Mann A.J."/>
            <person name="Hahnke R.L."/>
            <person name="Huang S."/>
            <person name="Werner J."/>
            <person name="Xing P."/>
            <person name="Barbeyron T."/>
            <person name="Huettel B."/>
            <person name="Stueber K."/>
            <person name="Reinhardt R."/>
            <person name="Harder J."/>
            <person name="Gloeckner F.O."/>
            <person name="Amann R.I."/>
            <person name="Teeling H."/>
        </authorList>
    </citation>
    <scope>NUCLEOTIDE SEQUENCE [LARGE SCALE GENOMIC DNA]</scope>
    <source>
        <strain evidence="2">DSM 15362 / KCTC 12365 / LMG 23005 / KMM 3901</strain>
    </source>
</reference>
<evidence type="ECO:0000313" key="2">
    <source>
        <dbReference type="Proteomes" id="UP000016160"/>
    </source>
</evidence>
<feature type="non-terminal residue" evidence="1">
    <location>
        <position position="1"/>
    </location>
</feature>
<evidence type="ECO:0000313" key="1">
    <source>
        <dbReference type="EMBL" id="CDF79486.1"/>
    </source>
</evidence>
<dbReference type="AlphaFoldDB" id="T2KM25"/>
<proteinExistence type="predicted"/>
<dbReference type="Proteomes" id="UP000016160">
    <property type="component" value="Chromosome"/>
</dbReference>
<dbReference type="STRING" id="1347342.BN863_17740"/>
<gene>
    <name evidence="1" type="ORF">BN863_17740</name>
</gene>
<organism evidence="1 2">
    <name type="scientific">Formosa agariphila (strain DSM 15362 / KCTC 12365 / LMG 23005 / KMM 3901 / M-2Alg 35-1)</name>
    <dbReference type="NCBI Taxonomy" id="1347342"/>
    <lineage>
        <taxon>Bacteria</taxon>
        <taxon>Pseudomonadati</taxon>
        <taxon>Bacteroidota</taxon>
        <taxon>Flavobacteriia</taxon>
        <taxon>Flavobacteriales</taxon>
        <taxon>Flavobacteriaceae</taxon>
        <taxon>Formosa</taxon>
    </lineage>
</organism>
<dbReference type="eggNOG" id="ENOG5033YXX">
    <property type="taxonomic scope" value="Bacteria"/>
</dbReference>
<keyword evidence="2" id="KW-1185">Reference proteome</keyword>
<dbReference type="PATRIC" id="fig|1347342.6.peg.1780"/>
<sequence length="135" mass="15663">VTNVFNSLKKQNEKKFLKSLPTKAEIDYLIPMVKTAQPDQNIPEADSIISNFRNKATDDFRKVIQRGSNFGVMWGDIVLQNVSYKDNPDPNVQVERRDITLECSSHDKKFLIILKKSSKILDEWRVMDTMKFTLL</sequence>